<dbReference type="Gene3D" id="3.50.50.60">
    <property type="entry name" value="FAD/NAD(P)-binding domain"/>
    <property type="match status" value="2"/>
</dbReference>
<dbReference type="InterPro" id="IPR036188">
    <property type="entry name" value="FAD/NAD-bd_sf"/>
</dbReference>
<dbReference type="Proteomes" id="UP001369736">
    <property type="component" value="Unassembled WGS sequence"/>
</dbReference>
<evidence type="ECO:0000259" key="2">
    <source>
        <dbReference type="Pfam" id="PF01494"/>
    </source>
</evidence>
<dbReference type="SUPFAM" id="SSF51905">
    <property type="entry name" value="FAD/NAD(P)-binding domain"/>
    <property type="match status" value="1"/>
</dbReference>
<proteinExistence type="predicted"/>
<reference evidence="3 4" key="1">
    <citation type="submission" date="2024-03" db="EMBL/GenBank/DDBJ databases">
        <title>Actinomycetospora sp. OC33-EN07, a novel actinomycete isolated from wild orchid (Aerides multiflora).</title>
        <authorList>
            <person name="Suriyachadkun C."/>
        </authorList>
    </citation>
    <scope>NUCLEOTIDE SEQUENCE [LARGE SCALE GENOMIC DNA]</scope>
    <source>
        <strain evidence="3 4">OC33-EN07</strain>
    </source>
</reference>
<sequence>MSTPIRRHDAIVVGGRAAGAATAMLLARGGRDVLVLESARPGTDTLSTHALMRGAVVQLERWGLLPTIVAAGTPAVTSTEFHYGDDVLTVGARPGTTPLRAPRRTVLDPVLVDAARGAGAQVVFGADGRRSTVAEAVDAPVEHVGTASSAVLYSYLPGFGTDRYRWHYRPGFTAGVIPTTGGDACVWAGVPTARFDDVRGDLEGAYRTLLARDLGELDPGPLRVRGFPGVPGFVRRAGGPGWALVGDAGYFKDPLTAHGITDALRDAELLARALLGSTDRTRDDALRDYQDSRDRLSADLAAITERIASYRWDLAELRELLPTLSRAMRPEVEEIRGFDDTADDTPTALAA</sequence>
<keyword evidence="1" id="KW-0175">Coiled coil</keyword>
<feature type="domain" description="FAD-binding" evidence="2">
    <location>
        <begin position="9"/>
        <end position="126"/>
    </location>
</feature>
<dbReference type="InterPro" id="IPR002938">
    <property type="entry name" value="FAD-bd"/>
</dbReference>
<dbReference type="Pfam" id="PF01494">
    <property type="entry name" value="FAD_binding_3"/>
    <property type="match status" value="1"/>
</dbReference>
<keyword evidence="3" id="KW-0503">Monooxygenase</keyword>
<dbReference type="PANTHER" id="PTHR42685:SF22">
    <property type="entry name" value="CONDITIONED MEDIUM FACTOR RECEPTOR 1"/>
    <property type="match status" value="1"/>
</dbReference>
<comment type="caution">
    <text evidence="3">The sequence shown here is derived from an EMBL/GenBank/DDBJ whole genome shotgun (WGS) entry which is preliminary data.</text>
</comment>
<protein>
    <submittedName>
        <fullName evidence="3">FAD-dependent monooxygenase</fullName>
    </submittedName>
</protein>
<name>A0ABU8M1F5_9PSEU</name>
<dbReference type="RefSeq" id="WP_337701585.1">
    <property type="nucleotide sequence ID" value="NZ_JBBEGM010000002.1"/>
</dbReference>
<evidence type="ECO:0000313" key="4">
    <source>
        <dbReference type="Proteomes" id="UP001369736"/>
    </source>
</evidence>
<organism evidence="3 4">
    <name type="scientific">Actinomycetospora flava</name>
    <dbReference type="NCBI Taxonomy" id="3129232"/>
    <lineage>
        <taxon>Bacteria</taxon>
        <taxon>Bacillati</taxon>
        <taxon>Actinomycetota</taxon>
        <taxon>Actinomycetes</taxon>
        <taxon>Pseudonocardiales</taxon>
        <taxon>Pseudonocardiaceae</taxon>
        <taxon>Actinomycetospora</taxon>
    </lineage>
</organism>
<feature type="coiled-coil region" evidence="1">
    <location>
        <begin position="286"/>
        <end position="320"/>
    </location>
</feature>
<evidence type="ECO:0000313" key="3">
    <source>
        <dbReference type="EMBL" id="MEJ2861196.1"/>
    </source>
</evidence>
<evidence type="ECO:0000256" key="1">
    <source>
        <dbReference type="SAM" id="Coils"/>
    </source>
</evidence>
<dbReference type="EMBL" id="JBBEGM010000002">
    <property type="protein sequence ID" value="MEJ2861196.1"/>
    <property type="molecule type" value="Genomic_DNA"/>
</dbReference>
<keyword evidence="4" id="KW-1185">Reference proteome</keyword>
<accession>A0ABU8M1F5</accession>
<dbReference type="GO" id="GO:0004497">
    <property type="term" value="F:monooxygenase activity"/>
    <property type="evidence" value="ECO:0007669"/>
    <property type="project" value="UniProtKB-KW"/>
</dbReference>
<dbReference type="InterPro" id="IPR050407">
    <property type="entry name" value="Geranylgeranyl_reductase"/>
</dbReference>
<keyword evidence="3" id="KW-0560">Oxidoreductase</keyword>
<dbReference type="PANTHER" id="PTHR42685">
    <property type="entry name" value="GERANYLGERANYL DIPHOSPHATE REDUCTASE"/>
    <property type="match status" value="1"/>
</dbReference>
<gene>
    <name evidence="3" type="ORF">WCD58_08515</name>
</gene>